<keyword evidence="3" id="KW-1185">Reference proteome</keyword>
<feature type="chain" id="PRO_5040997183" description="Lipoprotein" evidence="1">
    <location>
        <begin position="25"/>
        <end position="120"/>
    </location>
</feature>
<reference evidence="2" key="1">
    <citation type="submission" date="2022-11" db="EMBL/GenBank/DDBJ databases">
        <authorList>
            <person name="Graham C."/>
            <person name="Newman J.D."/>
        </authorList>
    </citation>
    <scope>NUCLEOTIDE SEQUENCE</scope>
    <source>
        <strain evidence="2">DSM 19486</strain>
    </source>
</reference>
<dbReference type="PROSITE" id="PS51257">
    <property type="entry name" value="PROKAR_LIPOPROTEIN"/>
    <property type="match status" value="1"/>
</dbReference>
<dbReference type="AlphaFoldDB" id="A0A9X3DDH2"/>
<dbReference type="Proteomes" id="UP001142592">
    <property type="component" value="Unassembled WGS sequence"/>
</dbReference>
<accession>A0A9X3DDH2</accession>
<dbReference type="RefSeq" id="WP_010600658.1">
    <property type="nucleotide sequence ID" value="NZ_JAPJUH010000003.1"/>
</dbReference>
<evidence type="ECO:0000313" key="3">
    <source>
        <dbReference type="Proteomes" id="UP001142592"/>
    </source>
</evidence>
<organism evidence="2 3">
    <name type="scientific">Pedobacter agri</name>
    <dbReference type="NCBI Taxonomy" id="454586"/>
    <lineage>
        <taxon>Bacteria</taxon>
        <taxon>Pseudomonadati</taxon>
        <taxon>Bacteroidota</taxon>
        <taxon>Sphingobacteriia</taxon>
        <taxon>Sphingobacteriales</taxon>
        <taxon>Sphingobacteriaceae</taxon>
        <taxon>Pedobacter</taxon>
    </lineage>
</organism>
<name>A0A9X3DDH2_9SPHI</name>
<sequence>MKNIKIFCLLFLVGALLACSNSLKSDGVDYFSKSDIKIPKFSDETINNHLNEYKNLYNLVLTSVTSNAKDNAPQLSISFSDWAITSLKIEDKLKGQEKKDYLALLDVLAKKWNEQRDKLY</sequence>
<comment type="caution">
    <text evidence="2">The sequence shown here is derived from an EMBL/GenBank/DDBJ whole genome shotgun (WGS) entry which is preliminary data.</text>
</comment>
<gene>
    <name evidence="2" type="ORF">OQZ29_10480</name>
</gene>
<evidence type="ECO:0000313" key="2">
    <source>
        <dbReference type="EMBL" id="MCX3265175.1"/>
    </source>
</evidence>
<proteinExistence type="predicted"/>
<keyword evidence="1" id="KW-0732">Signal</keyword>
<evidence type="ECO:0008006" key="4">
    <source>
        <dbReference type="Google" id="ProtNLM"/>
    </source>
</evidence>
<evidence type="ECO:0000256" key="1">
    <source>
        <dbReference type="SAM" id="SignalP"/>
    </source>
</evidence>
<feature type="signal peptide" evidence="1">
    <location>
        <begin position="1"/>
        <end position="24"/>
    </location>
</feature>
<dbReference type="EMBL" id="JAPJUH010000003">
    <property type="protein sequence ID" value="MCX3265175.1"/>
    <property type="molecule type" value="Genomic_DNA"/>
</dbReference>
<protein>
    <recommendedName>
        <fullName evidence="4">Lipoprotein</fullName>
    </recommendedName>
</protein>